<dbReference type="Proteomes" id="UP000587524">
    <property type="component" value="Unassembled WGS sequence"/>
</dbReference>
<sequence>MSGTFIFSIQEILGWAGIAPFLQSGVSSYRKVNRSVDHGYVTSLGLRENPEDPALSIRKVQYFQHVDQIDDNRKKLY</sequence>
<accession>A0ABR6C495</accession>
<dbReference type="RefSeq" id="WP_182573801.1">
    <property type="nucleotide sequence ID" value="NZ_JACJHY010000005.1"/>
</dbReference>
<comment type="caution">
    <text evidence="1">The sequence shown here is derived from an EMBL/GenBank/DDBJ whole genome shotgun (WGS) entry which is preliminary data.</text>
</comment>
<reference evidence="1 2" key="1">
    <citation type="submission" date="2020-08" db="EMBL/GenBank/DDBJ databases">
        <title>Genomic Encyclopedia of Type Strains, Phase IV (KMG-IV): sequencing the most valuable type-strain genomes for metagenomic binning, comparative biology and taxonomic classification.</title>
        <authorList>
            <person name="Goeker M."/>
        </authorList>
    </citation>
    <scope>NUCLEOTIDE SEQUENCE [LARGE SCALE GENOMIC DNA]</scope>
    <source>
        <strain evidence="1 2">DSM 17455</strain>
    </source>
</reference>
<dbReference type="EMBL" id="JACJHZ010000005">
    <property type="protein sequence ID" value="MBA9019566.1"/>
    <property type="molecule type" value="Genomic_DNA"/>
</dbReference>
<evidence type="ECO:0000313" key="2">
    <source>
        <dbReference type="Proteomes" id="UP000587524"/>
    </source>
</evidence>
<keyword evidence="2" id="KW-1185">Reference proteome</keyword>
<evidence type="ECO:0000313" key="1">
    <source>
        <dbReference type="EMBL" id="MBA9019566.1"/>
    </source>
</evidence>
<name>A0ABR6C495_9HYPH</name>
<organism evidence="1 2">
    <name type="scientific">Aminobacter ciceronei</name>
    <dbReference type="NCBI Taxonomy" id="150723"/>
    <lineage>
        <taxon>Bacteria</taxon>
        <taxon>Pseudomonadati</taxon>
        <taxon>Pseudomonadota</taxon>
        <taxon>Alphaproteobacteria</taxon>
        <taxon>Hyphomicrobiales</taxon>
        <taxon>Phyllobacteriaceae</taxon>
        <taxon>Aminobacter</taxon>
    </lineage>
</organism>
<proteinExistence type="predicted"/>
<protein>
    <submittedName>
        <fullName evidence="1">Uncharacterized protein</fullName>
    </submittedName>
</protein>
<gene>
    <name evidence="1" type="ORF">HNQ97_001557</name>
</gene>